<evidence type="ECO:0000313" key="3">
    <source>
        <dbReference type="Proteomes" id="UP000293369"/>
    </source>
</evidence>
<feature type="region of interest" description="Disordered" evidence="1">
    <location>
        <begin position="26"/>
        <end position="46"/>
    </location>
</feature>
<reference evidence="2 3" key="1">
    <citation type="submission" date="2019-02" db="EMBL/GenBank/DDBJ databases">
        <title>Pseudomonas spp from wheat grain.</title>
        <authorList>
            <person name="Cho G.-S."/>
            <person name="Franz C.M.A.P."/>
        </authorList>
    </citation>
    <scope>NUCLEOTIDE SEQUENCE [LARGE SCALE GENOMIC DNA]</scope>
    <source>
        <strain evidence="2 3">133NRW</strain>
    </source>
</reference>
<accession>A0A4Q7CZH5</accession>
<gene>
    <name evidence="2" type="ORF">EUX57_23425</name>
</gene>
<dbReference type="EMBL" id="SGFE01000059">
    <property type="protein sequence ID" value="RZI29349.1"/>
    <property type="molecule type" value="Genomic_DNA"/>
</dbReference>
<evidence type="ECO:0000313" key="2">
    <source>
        <dbReference type="EMBL" id="RZI29349.1"/>
    </source>
</evidence>
<dbReference type="AlphaFoldDB" id="A0A4Q7CZH5"/>
<protein>
    <recommendedName>
        <fullName evidence="4">Adenylate cyclase</fullName>
    </recommendedName>
</protein>
<dbReference type="RefSeq" id="WP_130138986.1">
    <property type="nucleotide sequence ID" value="NZ_CAXAOR010000037.1"/>
</dbReference>
<evidence type="ECO:0008006" key="4">
    <source>
        <dbReference type="Google" id="ProtNLM"/>
    </source>
</evidence>
<evidence type="ECO:0000256" key="1">
    <source>
        <dbReference type="SAM" id="MobiDB-lite"/>
    </source>
</evidence>
<sequence>MSDLLDSSEYPVAAFRENVTGFSTRTARKRPMLPDAMPTPPSTTLGAPPDKAEIRATLLQVLANPLFCKAPRLSRLLRFLVERYLSDTLQDTTEYGIGIDVFDRDPAFYSTGDDPIVRVQAGRLREKLKTYYSRDAGGGGSVVISIPIGSYMPLIRRADDAVARAQTRHLLAVQPLKNLTDDFACTLFAPGLNEELSCQLFKEFGNQVVTYSFAKTSDEQSQAPFASHLLEGSVRIEGALMRVSVRLINAATGSIAWSEQLDRHTKPCIALQQDVAQTICTGLERYFFSTADRSTHRICLATAHRGL</sequence>
<comment type="caution">
    <text evidence="2">The sequence shown here is derived from an EMBL/GenBank/DDBJ whole genome shotgun (WGS) entry which is preliminary data.</text>
</comment>
<name>A0A4Q7CZH5_9PSED</name>
<dbReference type="Proteomes" id="UP000293369">
    <property type="component" value="Unassembled WGS sequence"/>
</dbReference>
<proteinExistence type="predicted"/>
<organism evidence="2 3">
    <name type="scientific">Pseudomonas orientalis</name>
    <dbReference type="NCBI Taxonomy" id="76758"/>
    <lineage>
        <taxon>Bacteria</taxon>
        <taxon>Pseudomonadati</taxon>
        <taxon>Pseudomonadota</taxon>
        <taxon>Gammaproteobacteria</taxon>
        <taxon>Pseudomonadales</taxon>
        <taxon>Pseudomonadaceae</taxon>
        <taxon>Pseudomonas</taxon>
    </lineage>
</organism>